<dbReference type="GO" id="GO:0005829">
    <property type="term" value="C:cytosol"/>
    <property type="evidence" value="ECO:0007669"/>
    <property type="project" value="TreeGrafter"/>
</dbReference>
<proteinExistence type="predicted"/>
<evidence type="ECO:0000256" key="1">
    <source>
        <dbReference type="ARBA" id="ARBA00022857"/>
    </source>
</evidence>
<keyword evidence="2" id="KW-0560">Oxidoreductase</keyword>
<dbReference type="OrthoDB" id="3509362at2759"/>
<sequence>MKAIKINETGGLRMYSFQNPSTALIKNHTSGVNYLDVYLREGVFPLPGIPAVLGVEGAGVVEKLGSGSDGVAVGDRVAYFHLGSGSFAEYSTVPVDKLVKVPSNITFEQAATTMIQGITAHYLVHSVYHVGLGTKVLVHAAAGGTGSLICQVAKNAGAYVIGTTSTEEKAVKAKACGADEVILYSNQDFVQEVNRITGGAGVNVIYDGVGKTTFYKGKLCINIFCTGFNCLATRGTMVLFGGASGYPDSMELNLVSSGSHSLVLPRLFDYIATPEDLSGRANAVFDWITQGKIKMDTFTVFMLSEAKKAFEMLEGKKTTGKLLLKP</sequence>
<protein>
    <submittedName>
        <fullName evidence="4">Quinone oxidoreductase</fullName>
    </submittedName>
</protein>
<dbReference type="InterPro" id="IPR011032">
    <property type="entry name" value="GroES-like_sf"/>
</dbReference>
<evidence type="ECO:0000259" key="3">
    <source>
        <dbReference type="SMART" id="SM00829"/>
    </source>
</evidence>
<evidence type="ECO:0000256" key="2">
    <source>
        <dbReference type="ARBA" id="ARBA00023002"/>
    </source>
</evidence>
<keyword evidence="1" id="KW-0521">NADP</keyword>
<dbReference type="SMART" id="SM00829">
    <property type="entry name" value="PKS_ER"/>
    <property type="match status" value="1"/>
</dbReference>
<dbReference type="Pfam" id="PF08240">
    <property type="entry name" value="ADH_N"/>
    <property type="match status" value="1"/>
</dbReference>
<dbReference type="InterPro" id="IPR020843">
    <property type="entry name" value="ER"/>
</dbReference>
<dbReference type="EMBL" id="LSMT01000029">
    <property type="protein sequence ID" value="PFX31922.1"/>
    <property type="molecule type" value="Genomic_DNA"/>
</dbReference>
<reference evidence="5" key="1">
    <citation type="journal article" date="2017" name="bioRxiv">
        <title>Comparative analysis of the genomes of Stylophora pistillata and Acropora digitifera provides evidence for extensive differences between species of corals.</title>
        <authorList>
            <person name="Voolstra C.R."/>
            <person name="Li Y."/>
            <person name="Liew Y.J."/>
            <person name="Baumgarten S."/>
            <person name="Zoccola D."/>
            <person name="Flot J.-F."/>
            <person name="Tambutte S."/>
            <person name="Allemand D."/>
            <person name="Aranda M."/>
        </authorList>
    </citation>
    <scope>NUCLEOTIDE SEQUENCE [LARGE SCALE GENOMIC DNA]</scope>
</reference>
<dbReference type="SUPFAM" id="SSF51735">
    <property type="entry name" value="NAD(P)-binding Rossmann-fold domains"/>
    <property type="match status" value="1"/>
</dbReference>
<dbReference type="InterPro" id="IPR036291">
    <property type="entry name" value="NAD(P)-bd_dom_sf"/>
</dbReference>
<keyword evidence="5" id="KW-1185">Reference proteome</keyword>
<dbReference type="PANTHER" id="PTHR48106">
    <property type="entry name" value="QUINONE OXIDOREDUCTASE PIG3-RELATED"/>
    <property type="match status" value="1"/>
</dbReference>
<dbReference type="CDD" id="cd05286">
    <property type="entry name" value="QOR2"/>
    <property type="match status" value="1"/>
</dbReference>
<dbReference type="AlphaFoldDB" id="A0A2B4STN3"/>
<dbReference type="STRING" id="50429.A0A2B4STN3"/>
<dbReference type="Gene3D" id="3.40.50.720">
    <property type="entry name" value="NAD(P)-binding Rossmann-like Domain"/>
    <property type="match status" value="1"/>
</dbReference>
<evidence type="ECO:0000313" key="4">
    <source>
        <dbReference type="EMBL" id="PFX31922.1"/>
    </source>
</evidence>
<dbReference type="Gene3D" id="3.90.180.10">
    <property type="entry name" value="Medium-chain alcohol dehydrogenases, catalytic domain"/>
    <property type="match status" value="1"/>
</dbReference>
<dbReference type="PANTHER" id="PTHR48106:SF13">
    <property type="entry name" value="QUINONE OXIDOREDUCTASE-RELATED"/>
    <property type="match status" value="1"/>
</dbReference>
<dbReference type="InterPro" id="IPR047618">
    <property type="entry name" value="QOR-like"/>
</dbReference>
<dbReference type="InterPro" id="IPR013154">
    <property type="entry name" value="ADH-like_N"/>
</dbReference>
<accession>A0A2B4STN3</accession>
<comment type="caution">
    <text evidence="4">The sequence shown here is derived from an EMBL/GenBank/DDBJ whole genome shotgun (WGS) entry which is preliminary data.</text>
</comment>
<dbReference type="InterPro" id="IPR013149">
    <property type="entry name" value="ADH-like_C"/>
</dbReference>
<dbReference type="Proteomes" id="UP000225706">
    <property type="component" value="Unassembled WGS sequence"/>
</dbReference>
<dbReference type="SUPFAM" id="SSF50129">
    <property type="entry name" value="GroES-like"/>
    <property type="match status" value="1"/>
</dbReference>
<dbReference type="GO" id="GO:0035925">
    <property type="term" value="F:mRNA 3'-UTR AU-rich region binding"/>
    <property type="evidence" value="ECO:0007669"/>
    <property type="project" value="TreeGrafter"/>
</dbReference>
<dbReference type="Pfam" id="PF00107">
    <property type="entry name" value="ADH_zinc_N"/>
    <property type="match status" value="1"/>
</dbReference>
<name>A0A2B4STN3_STYPI</name>
<dbReference type="GO" id="GO:0003960">
    <property type="term" value="F:quinone reductase (NADPH) activity"/>
    <property type="evidence" value="ECO:0007669"/>
    <property type="project" value="InterPro"/>
</dbReference>
<gene>
    <name evidence="4" type="primary">qor</name>
    <name evidence="4" type="ORF">AWC38_SpisGene3243</name>
</gene>
<feature type="domain" description="Enoyl reductase (ER)" evidence="3">
    <location>
        <begin position="10"/>
        <end position="324"/>
    </location>
</feature>
<organism evidence="4 5">
    <name type="scientific">Stylophora pistillata</name>
    <name type="common">Smooth cauliflower coral</name>
    <dbReference type="NCBI Taxonomy" id="50429"/>
    <lineage>
        <taxon>Eukaryota</taxon>
        <taxon>Metazoa</taxon>
        <taxon>Cnidaria</taxon>
        <taxon>Anthozoa</taxon>
        <taxon>Hexacorallia</taxon>
        <taxon>Scleractinia</taxon>
        <taxon>Astrocoeniina</taxon>
        <taxon>Pocilloporidae</taxon>
        <taxon>Stylophora</taxon>
    </lineage>
</organism>
<dbReference type="GO" id="GO:0070402">
    <property type="term" value="F:NADPH binding"/>
    <property type="evidence" value="ECO:0007669"/>
    <property type="project" value="TreeGrafter"/>
</dbReference>
<evidence type="ECO:0000313" key="5">
    <source>
        <dbReference type="Proteomes" id="UP000225706"/>
    </source>
</evidence>